<dbReference type="PANTHER" id="PTHR12192:SF2">
    <property type="entry name" value="GLUTATHIONE-SPECIFIC GAMMA-GLUTAMYLCYCLOTRANSFERASE 2"/>
    <property type="match status" value="1"/>
</dbReference>
<keyword evidence="2" id="KW-0456">Lyase</keyword>
<name>A0AAW5QX86_9HYPH</name>
<dbReference type="GO" id="GO:0006751">
    <property type="term" value="P:glutathione catabolic process"/>
    <property type="evidence" value="ECO:0007669"/>
    <property type="project" value="InterPro"/>
</dbReference>
<dbReference type="GO" id="GO:0005737">
    <property type="term" value="C:cytoplasm"/>
    <property type="evidence" value="ECO:0007669"/>
    <property type="project" value="TreeGrafter"/>
</dbReference>
<accession>A0AAW5QX86</accession>
<keyword evidence="4" id="KW-1185">Reference proteome</keyword>
<evidence type="ECO:0000313" key="3">
    <source>
        <dbReference type="EMBL" id="MCT8971592.1"/>
    </source>
</evidence>
<gene>
    <name evidence="3" type="ORF">MUB46_06975</name>
</gene>
<dbReference type="Gene3D" id="3.10.490.10">
    <property type="entry name" value="Gamma-glutamyl cyclotransferase-like"/>
    <property type="match status" value="1"/>
</dbReference>
<protein>
    <recommendedName>
        <fullName evidence="1">glutathione-specific gamma-glutamylcyclotransferase</fullName>
        <ecNumber evidence="1">4.3.2.7</ecNumber>
    </recommendedName>
</protein>
<organism evidence="3 4">
    <name type="scientific">Microbaculum marinisediminis</name>
    <dbReference type="NCBI Taxonomy" id="2931392"/>
    <lineage>
        <taxon>Bacteria</taxon>
        <taxon>Pseudomonadati</taxon>
        <taxon>Pseudomonadota</taxon>
        <taxon>Alphaproteobacteria</taxon>
        <taxon>Hyphomicrobiales</taxon>
        <taxon>Tepidamorphaceae</taxon>
        <taxon>Microbaculum</taxon>
    </lineage>
</organism>
<sequence>MPPRRMALTPDHVARVHRDIEYKGLDPAYTYRTDEEYQAIIDDLLAQRPETDEFWLFASGSLIWKPEVEHLERRIATIRGYHRSFCLHMRQWRATPEQPGLMMALDRGGQCKGVIFRLDHDAMEEQLRKLLEREMRMRPSNNLARWVAAQTDKGPVPALAFVMNREGPGYVGRLPIEETVTMLARACGHIGSCAEYLYNTVAHLEELGIHDRHLWHLQQLVARRIAEDHGLDAPAE</sequence>
<evidence type="ECO:0000256" key="2">
    <source>
        <dbReference type="ARBA" id="ARBA00023239"/>
    </source>
</evidence>
<dbReference type="InterPro" id="IPR013024">
    <property type="entry name" value="GGCT-like"/>
</dbReference>
<comment type="caution">
    <text evidence="3">The sequence shown here is derived from an EMBL/GenBank/DDBJ whole genome shotgun (WGS) entry which is preliminary data.</text>
</comment>
<dbReference type="RefSeq" id="WP_261615168.1">
    <property type="nucleotide sequence ID" value="NZ_JALIDZ010000003.1"/>
</dbReference>
<dbReference type="Proteomes" id="UP001320898">
    <property type="component" value="Unassembled WGS sequence"/>
</dbReference>
<evidence type="ECO:0000256" key="1">
    <source>
        <dbReference type="ARBA" id="ARBA00012344"/>
    </source>
</evidence>
<dbReference type="GO" id="GO:0061928">
    <property type="term" value="F:glutathione specific gamma-glutamylcyclotransferase activity"/>
    <property type="evidence" value="ECO:0007669"/>
    <property type="project" value="UniProtKB-EC"/>
</dbReference>
<reference evidence="3 4" key="1">
    <citation type="submission" date="2022-04" db="EMBL/GenBank/DDBJ databases">
        <authorList>
            <person name="Ye Y.-Q."/>
            <person name="Du Z.-J."/>
        </authorList>
    </citation>
    <scope>NUCLEOTIDE SEQUENCE [LARGE SCALE GENOMIC DNA]</scope>
    <source>
        <strain evidence="3 4">A6E488</strain>
    </source>
</reference>
<dbReference type="InterPro" id="IPR006840">
    <property type="entry name" value="ChaC"/>
</dbReference>
<dbReference type="AlphaFoldDB" id="A0AAW5QX86"/>
<dbReference type="SUPFAM" id="SSF110857">
    <property type="entry name" value="Gamma-glutamyl cyclotransferase-like"/>
    <property type="match status" value="1"/>
</dbReference>
<dbReference type="EMBL" id="JALIDZ010000003">
    <property type="protein sequence ID" value="MCT8971592.1"/>
    <property type="molecule type" value="Genomic_DNA"/>
</dbReference>
<evidence type="ECO:0000313" key="4">
    <source>
        <dbReference type="Proteomes" id="UP001320898"/>
    </source>
</evidence>
<proteinExistence type="predicted"/>
<dbReference type="EC" id="4.3.2.7" evidence="1"/>
<dbReference type="CDD" id="cd06661">
    <property type="entry name" value="GGCT_like"/>
    <property type="match status" value="1"/>
</dbReference>
<dbReference type="Pfam" id="PF04752">
    <property type="entry name" value="ChaC"/>
    <property type="match status" value="1"/>
</dbReference>
<dbReference type="PANTHER" id="PTHR12192">
    <property type="entry name" value="CATION TRANSPORT PROTEIN CHAC-RELATED"/>
    <property type="match status" value="1"/>
</dbReference>
<dbReference type="InterPro" id="IPR036568">
    <property type="entry name" value="GGCT-like_sf"/>
</dbReference>